<dbReference type="PANTHER" id="PTHR14233:SF4">
    <property type="entry name" value="SOLUTE CARRIER FAMILY 35 MEMBER F2"/>
    <property type="match status" value="1"/>
</dbReference>
<evidence type="ECO:0000313" key="11">
    <source>
        <dbReference type="WBParaSite" id="SBAD_0001284901-mRNA-1"/>
    </source>
</evidence>
<comment type="function">
    <text evidence="7">Putative solute transporter.</text>
</comment>
<dbReference type="InterPro" id="IPR052221">
    <property type="entry name" value="SLC35F_Transporter"/>
</dbReference>
<keyword evidence="4 8" id="KW-0812">Transmembrane</keyword>
<dbReference type="GO" id="GO:0016020">
    <property type="term" value="C:membrane"/>
    <property type="evidence" value="ECO:0007669"/>
    <property type="project" value="UniProtKB-SubCell"/>
</dbReference>
<dbReference type="EMBL" id="UZAM01017816">
    <property type="protein sequence ID" value="VDP48419.1"/>
    <property type="molecule type" value="Genomic_DNA"/>
</dbReference>
<dbReference type="Proteomes" id="UP000270296">
    <property type="component" value="Unassembled WGS sequence"/>
</dbReference>
<evidence type="ECO:0000256" key="3">
    <source>
        <dbReference type="ARBA" id="ARBA00022448"/>
    </source>
</evidence>
<keyword evidence="5 8" id="KW-1133">Transmembrane helix</keyword>
<comment type="subcellular location">
    <subcellularLocation>
        <location evidence="1">Membrane</location>
        <topology evidence="1">Multi-pass membrane protein</topology>
    </subcellularLocation>
</comment>
<evidence type="ECO:0000313" key="9">
    <source>
        <dbReference type="EMBL" id="VDP48419.1"/>
    </source>
</evidence>
<sequence length="168" mass="18893">MSTFNFHIFRRLSKTVSLGQLLSLCLCVSAVTSKYLSLFGVDTPTTQSFLTYFLLCFVYGTKLACRTSDIGLIDVFRSRGWKYFVLAFIDVEANFLLVKAYQHTSLASVQLLDCFTIPVVLILSFIFLKIRYLLIHIVAVTICLIGIGCLVWGDIELGNFFSSGKPIF</sequence>
<reference evidence="11" key="1">
    <citation type="submission" date="2016-06" db="UniProtKB">
        <authorList>
            <consortium name="WormBaseParasite"/>
        </authorList>
    </citation>
    <scope>IDENTIFICATION</scope>
</reference>
<reference evidence="9 10" key="2">
    <citation type="submission" date="2018-11" db="EMBL/GenBank/DDBJ databases">
        <authorList>
            <consortium name="Pathogen Informatics"/>
        </authorList>
    </citation>
    <scope>NUCLEOTIDE SEQUENCE [LARGE SCALE GENOMIC DNA]</scope>
</reference>
<evidence type="ECO:0000256" key="1">
    <source>
        <dbReference type="ARBA" id="ARBA00004141"/>
    </source>
</evidence>
<dbReference type="AlphaFoldDB" id="A0A183J993"/>
<name>A0A183J993_9BILA</name>
<evidence type="ECO:0000256" key="5">
    <source>
        <dbReference type="ARBA" id="ARBA00022989"/>
    </source>
</evidence>
<accession>A0A183J993</accession>
<dbReference type="OrthoDB" id="429955at2759"/>
<evidence type="ECO:0000256" key="7">
    <source>
        <dbReference type="ARBA" id="ARBA00037727"/>
    </source>
</evidence>
<evidence type="ECO:0000313" key="10">
    <source>
        <dbReference type="Proteomes" id="UP000270296"/>
    </source>
</evidence>
<dbReference type="InterPro" id="IPR009262">
    <property type="entry name" value="SLC35_F1/F2/F6"/>
</dbReference>
<protein>
    <submittedName>
        <fullName evidence="11">EamA domain-containing protein</fullName>
    </submittedName>
</protein>
<feature type="transmembrane region" description="Helical" evidence="8">
    <location>
        <begin position="133"/>
        <end position="153"/>
    </location>
</feature>
<gene>
    <name evidence="9" type="ORF">SBAD_LOCUS12441</name>
</gene>
<organism evidence="11">
    <name type="scientific">Soboliphyme baturini</name>
    <dbReference type="NCBI Taxonomy" id="241478"/>
    <lineage>
        <taxon>Eukaryota</taxon>
        <taxon>Metazoa</taxon>
        <taxon>Ecdysozoa</taxon>
        <taxon>Nematoda</taxon>
        <taxon>Enoplea</taxon>
        <taxon>Dorylaimia</taxon>
        <taxon>Dioctophymatida</taxon>
        <taxon>Dioctophymatoidea</taxon>
        <taxon>Soboliphymatidae</taxon>
        <taxon>Soboliphyme</taxon>
    </lineage>
</organism>
<evidence type="ECO:0000256" key="4">
    <source>
        <dbReference type="ARBA" id="ARBA00022692"/>
    </source>
</evidence>
<dbReference type="Pfam" id="PF06027">
    <property type="entry name" value="SLC35F"/>
    <property type="match status" value="1"/>
</dbReference>
<keyword evidence="6 8" id="KW-0472">Membrane</keyword>
<dbReference type="PANTHER" id="PTHR14233">
    <property type="entry name" value="DUF914-RELATED"/>
    <property type="match status" value="1"/>
</dbReference>
<dbReference type="GO" id="GO:0022857">
    <property type="term" value="F:transmembrane transporter activity"/>
    <property type="evidence" value="ECO:0007669"/>
    <property type="project" value="InterPro"/>
</dbReference>
<dbReference type="WBParaSite" id="SBAD_0001284901-mRNA-1">
    <property type="protein sequence ID" value="SBAD_0001284901-mRNA-1"/>
    <property type="gene ID" value="SBAD_0001284901"/>
</dbReference>
<keyword evidence="10" id="KW-1185">Reference proteome</keyword>
<dbReference type="InterPro" id="IPR037185">
    <property type="entry name" value="EmrE-like"/>
</dbReference>
<keyword evidence="3" id="KW-0813">Transport</keyword>
<evidence type="ECO:0000256" key="2">
    <source>
        <dbReference type="ARBA" id="ARBA00007863"/>
    </source>
</evidence>
<evidence type="ECO:0000256" key="6">
    <source>
        <dbReference type="ARBA" id="ARBA00023136"/>
    </source>
</evidence>
<dbReference type="SUPFAM" id="SSF103481">
    <property type="entry name" value="Multidrug resistance efflux transporter EmrE"/>
    <property type="match status" value="1"/>
</dbReference>
<feature type="transmembrane region" description="Helical" evidence="8">
    <location>
        <begin position="107"/>
        <end position="128"/>
    </location>
</feature>
<evidence type="ECO:0000256" key="8">
    <source>
        <dbReference type="SAM" id="Phobius"/>
    </source>
</evidence>
<proteinExistence type="inferred from homology"/>
<comment type="similarity">
    <text evidence="2">Belongs to the SLC35F solute transporter family.</text>
</comment>